<dbReference type="GO" id="GO:0005737">
    <property type="term" value="C:cytoplasm"/>
    <property type="evidence" value="ECO:0007669"/>
    <property type="project" value="UniProtKB-SubCell"/>
</dbReference>
<dbReference type="RefSeq" id="WP_070390989.1">
    <property type="nucleotide sequence ID" value="NZ_CP017599.1"/>
</dbReference>
<dbReference type="EMBL" id="CP017599">
    <property type="protein sequence ID" value="AOW98482.1"/>
    <property type="molecule type" value="Genomic_DNA"/>
</dbReference>
<dbReference type="GO" id="GO:0004815">
    <property type="term" value="F:aspartate-tRNA ligase activity"/>
    <property type="evidence" value="ECO:0007669"/>
    <property type="project" value="UniProtKB-UniRule"/>
</dbReference>
<dbReference type="InterPro" id="IPR047090">
    <property type="entry name" value="AspRS_core"/>
</dbReference>
<dbReference type="STRING" id="1458985.BJP34_02595"/>
<dbReference type="GO" id="GO:0006422">
    <property type="term" value="P:aspartyl-tRNA aminoacylation"/>
    <property type="evidence" value="ECO:0007669"/>
    <property type="project" value="UniProtKB-UniRule"/>
</dbReference>
<evidence type="ECO:0000256" key="2">
    <source>
        <dbReference type="ARBA" id="ARBA00022598"/>
    </source>
</evidence>
<feature type="region of interest" description="Aspartate" evidence="7">
    <location>
        <begin position="202"/>
        <end position="205"/>
    </location>
</feature>
<comment type="function">
    <text evidence="7">Aspartyl-tRNA synthetase with relaxed tRNA specificity since it is able to aspartylate not only its cognate tRNA(Asp) but also tRNA(Asn). Reaction proceeds in two steps: L-aspartate is first activated by ATP to form Asp-AMP and then transferred to the acceptor end of tRNA(Asp/Asn).</text>
</comment>
<comment type="subunit">
    <text evidence="7">Homodimer.</text>
</comment>
<dbReference type="InterPro" id="IPR045864">
    <property type="entry name" value="aa-tRNA-synth_II/BPL/LPL"/>
</dbReference>
<organism evidence="9 10">
    <name type="scientific">Moorena producens PAL-8-15-08-1</name>
    <dbReference type="NCBI Taxonomy" id="1458985"/>
    <lineage>
        <taxon>Bacteria</taxon>
        <taxon>Bacillati</taxon>
        <taxon>Cyanobacteriota</taxon>
        <taxon>Cyanophyceae</taxon>
        <taxon>Coleofasciculales</taxon>
        <taxon>Coleofasciculaceae</taxon>
        <taxon>Moorena</taxon>
    </lineage>
</organism>
<dbReference type="Pfam" id="PF01336">
    <property type="entry name" value="tRNA_anti-codon"/>
    <property type="match status" value="1"/>
</dbReference>
<dbReference type="AlphaFoldDB" id="A0A1D8TLN0"/>
<dbReference type="InterPro" id="IPR047089">
    <property type="entry name" value="Asp-tRNA-ligase_1_N"/>
</dbReference>
<feature type="binding site" evidence="7">
    <location>
        <position position="488"/>
    </location>
    <ligand>
        <name>ATP</name>
        <dbReference type="ChEBI" id="CHEBI:30616"/>
    </ligand>
</feature>
<reference evidence="10" key="1">
    <citation type="submission" date="2016-10" db="EMBL/GenBank/DDBJ databases">
        <title>Comparative genomics uncovers the prolific and rare metabolic potential of the cyanobacterial genus Moorea.</title>
        <authorList>
            <person name="Leao T."/>
            <person name="Castelao G."/>
            <person name="Korobeynikov A."/>
            <person name="Monroe E.A."/>
            <person name="Podell S."/>
            <person name="Glukhov E."/>
            <person name="Allen E."/>
            <person name="Gerwick W.H."/>
            <person name="Gerwick L."/>
        </authorList>
    </citation>
    <scope>NUCLEOTIDE SEQUENCE [LARGE SCALE GENOMIC DNA]</scope>
    <source>
        <strain evidence="10">PAL-8-15-08-1</strain>
    </source>
</reference>
<dbReference type="SUPFAM" id="SSF55681">
    <property type="entry name" value="Class II aaRS and biotin synthetases"/>
    <property type="match status" value="1"/>
</dbReference>
<keyword evidence="5 7" id="KW-0648">Protein biosynthesis</keyword>
<comment type="similarity">
    <text evidence="1 7">Belongs to the class-II aminoacyl-tRNA synthetase family. Type 1 subfamily.</text>
</comment>
<dbReference type="InterPro" id="IPR012340">
    <property type="entry name" value="NA-bd_OB-fold"/>
</dbReference>
<dbReference type="InterPro" id="IPR002312">
    <property type="entry name" value="Asp/Asn-tRNA-synth_IIb"/>
</dbReference>
<dbReference type="PRINTS" id="PR01042">
    <property type="entry name" value="TRNASYNTHASP"/>
</dbReference>
<dbReference type="InterPro" id="IPR004115">
    <property type="entry name" value="GAD-like_sf"/>
</dbReference>
<evidence type="ECO:0000256" key="5">
    <source>
        <dbReference type="ARBA" id="ARBA00022917"/>
    </source>
</evidence>
<feature type="binding site" evidence="7">
    <location>
        <position position="224"/>
    </location>
    <ligand>
        <name>L-aspartate</name>
        <dbReference type="ChEBI" id="CHEBI:29991"/>
    </ligand>
</feature>
<evidence type="ECO:0000256" key="1">
    <source>
        <dbReference type="ARBA" id="ARBA00006303"/>
    </source>
</evidence>
<dbReference type="CDD" id="cd00777">
    <property type="entry name" value="AspRS_core"/>
    <property type="match status" value="1"/>
</dbReference>
<dbReference type="NCBIfam" id="NF001750">
    <property type="entry name" value="PRK00476.1"/>
    <property type="match status" value="1"/>
</dbReference>
<dbReference type="KEGG" id="mpro:BJP34_02595"/>
<comment type="caution">
    <text evidence="7">Lacks conserved residue(s) required for the propagation of feature annotation.</text>
</comment>
<dbReference type="GO" id="GO:0003676">
    <property type="term" value="F:nucleic acid binding"/>
    <property type="evidence" value="ECO:0007669"/>
    <property type="project" value="InterPro"/>
</dbReference>
<keyword evidence="4 7" id="KW-0067">ATP-binding</keyword>
<evidence type="ECO:0000313" key="9">
    <source>
        <dbReference type="EMBL" id="AOW98482.1"/>
    </source>
</evidence>
<dbReference type="Pfam" id="PF02938">
    <property type="entry name" value="GAD"/>
    <property type="match status" value="1"/>
</dbReference>
<dbReference type="PANTHER" id="PTHR22594:SF5">
    <property type="entry name" value="ASPARTATE--TRNA LIGASE, MITOCHONDRIAL"/>
    <property type="match status" value="1"/>
</dbReference>
<feature type="binding site" evidence="7">
    <location>
        <position position="458"/>
    </location>
    <ligand>
        <name>L-aspartate</name>
        <dbReference type="ChEBI" id="CHEBI:29991"/>
    </ligand>
</feature>
<dbReference type="InterPro" id="IPR004364">
    <property type="entry name" value="Aa-tRNA-synt_II"/>
</dbReference>
<evidence type="ECO:0000256" key="6">
    <source>
        <dbReference type="ARBA" id="ARBA00023146"/>
    </source>
</evidence>
<feature type="domain" description="Aminoacyl-transfer RNA synthetases class-II family profile" evidence="8">
    <location>
        <begin position="144"/>
        <end position="561"/>
    </location>
</feature>
<feature type="binding site" evidence="7">
    <location>
        <position position="233"/>
    </location>
    <ligand>
        <name>ATP</name>
        <dbReference type="ChEBI" id="CHEBI:30616"/>
    </ligand>
</feature>
<name>A0A1D8TLN0_9CYAN</name>
<dbReference type="NCBIfam" id="TIGR00459">
    <property type="entry name" value="aspS_bact"/>
    <property type="match status" value="1"/>
</dbReference>
<gene>
    <name evidence="7" type="primary">aspS</name>
    <name evidence="9" type="ORF">BJP34_02595</name>
</gene>
<dbReference type="PROSITE" id="PS50862">
    <property type="entry name" value="AA_TRNA_LIGASE_II"/>
    <property type="match status" value="1"/>
</dbReference>
<dbReference type="EC" id="6.1.1.23" evidence="7"/>
<proteinExistence type="inferred from homology"/>
<feature type="site" description="Important for tRNA non-discrimination" evidence="7">
    <location>
        <position position="30"/>
    </location>
</feature>
<feature type="binding site" evidence="7">
    <location>
        <begin position="224"/>
        <end position="226"/>
    </location>
    <ligand>
        <name>ATP</name>
        <dbReference type="ChEBI" id="CHEBI:30616"/>
    </ligand>
</feature>
<comment type="catalytic activity">
    <reaction evidence="7">
        <text>tRNA(Asx) + L-aspartate + ATP = L-aspartyl-tRNA(Asx) + AMP + diphosphate</text>
        <dbReference type="Rhea" id="RHEA:18349"/>
        <dbReference type="Rhea" id="RHEA-COMP:9710"/>
        <dbReference type="Rhea" id="RHEA-COMP:9711"/>
        <dbReference type="ChEBI" id="CHEBI:29991"/>
        <dbReference type="ChEBI" id="CHEBI:30616"/>
        <dbReference type="ChEBI" id="CHEBI:33019"/>
        <dbReference type="ChEBI" id="CHEBI:78442"/>
        <dbReference type="ChEBI" id="CHEBI:78516"/>
        <dbReference type="ChEBI" id="CHEBI:456215"/>
        <dbReference type="EC" id="6.1.1.23"/>
    </reaction>
</comment>
<dbReference type="Gene3D" id="3.30.930.10">
    <property type="entry name" value="Bira Bifunctional Protein, Domain 2"/>
    <property type="match status" value="1"/>
</dbReference>
<dbReference type="CDD" id="cd04317">
    <property type="entry name" value="EcAspRS_like_N"/>
    <property type="match status" value="1"/>
</dbReference>
<comment type="subcellular location">
    <subcellularLocation>
        <location evidence="7">Cytoplasm</location>
    </subcellularLocation>
</comment>
<evidence type="ECO:0000256" key="3">
    <source>
        <dbReference type="ARBA" id="ARBA00022741"/>
    </source>
</evidence>
<dbReference type="InterPro" id="IPR006195">
    <property type="entry name" value="aa-tRNA-synth_II"/>
</dbReference>
<evidence type="ECO:0000313" key="10">
    <source>
        <dbReference type="Proteomes" id="UP000177870"/>
    </source>
</evidence>
<dbReference type="SUPFAM" id="SSF50249">
    <property type="entry name" value="Nucleic acid-binding proteins"/>
    <property type="match status" value="1"/>
</dbReference>
<dbReference type="InterPro" id="IPR004365">
    <property type="entry name" value="NA-bd_OB_tRNA"/>
</dbReference>
<dbReference type="InterPro" id="IPR004524">
    <property type="entry name" value="Asp-tRNA-ligase_1"/>
</dbReference>
<dbReference type="Gene3D" id="2.40.50.140">
    <property type="entry name" value="Nucleic acid-binding proteins"/>
    <property type="match status" value="1"/>
</dbReference>
<dbReference type="Pfam" id="PF00152">
    <property type="entry name" value="tRNA-synt_2"/>
    <property type="match status" value="1"/>
</dbReference>
<feature type="binding site" evidence="7">
    <location>
        <position position="495"/>
    </location>
    <ligand>
        <name>L-aspartate</name>
        <dbReference type="ChEBI" id="CHEBI:29991"/>
    </ligand>
</feature>
<keyword evidence="3 7" id="KW-0547">Nucleotide-binding</keyword>
<accession>A0A1D8TLN0</accession>
<keyword evidence="2 7" id="KW-0436">Ligase</keyword>
<dbReference type="GO" id="GO:0050560">
    <property type="term" value="F:aspartate-tRNA(Asn) ligase activity"/>
    <property type="evidence" value="ECO:0007669"/>
    <property type="project" value="UniProtKB-EC"/>
</dbReference>
<dbReference type="OrthoDB" id="9802326at2"/>
<dbReference type="Proteomes" id="UP000177870">
    <property type="component" value="Chromosome"/>
</dbReference>
<dbReference type="InterPro" id="IPR029351">
    <property type="entry name" value="GAD_dom"/>
</dbReference>
<dbReference type="Gene3D" id="3.30.1360.30">
    <property type="entry name" value="GAD-like domain"/>
    <property type="match status" value="1"/>
</dbReference>
<keyword evidence="6 7" id="KW-0030">Aminoacyl-tRNA synthetase</keyword>
<sequence>MRTHYCGELRNQHIGETVTLCGWVSKRRDHGGVIFLDLRDIRGVVQIVSDPERTPDSYNDADHLRNEYVVNVTGRVTKRPDESLNPKLPTGEVEIYADHIELLNKVRKQLPFQVSSADTESVREDLRLKYRYLDLRRDRMSKNLQLRHQVIRGIRRYLEDEQGFIEVETPVLTRSTPEGARDYLVPSRVNPGQWYALPQSPQLFKQLLMVSGLDRYYQIARCFRDEDLRADRQPEFTQLDMEMSFMSQEEILQLNETLVCHIFKTVKGIDIPRPFPRLTYAQAMERYGSDKPDTRFGLELVNVSDLMKDSGFKVFSGAVKSGGVVKVLPIPGGNEAISNVRIKPGGDLFKEASEAGAKGIAYIRVREGGEIDTIGAIKDNLSDSQKQQLLEATGATAGHLLLFGAGSADIVNKTLDRLRLVIGQELGLIDSTKINLLWVTDFPMFEWNADQKRLEALHHPFTAPHPDDLDDVKTARAQAYDLVWNGVEIGGGSLRIYQPEIQQQVFEAIGLSEEEANSKFGFLLEAFDYGAPPHGGIAYGLDRLVMLLAGEESIRDVIAFPKTQQARSLLTDAPGAVDDKQLKELYVASTYHDEE</sequence>
<protein>
    <recommendedName>
        <fullName evidence="7">Aspartate--tRNA(Asp/Asn) ligase</fullName>
        <ecNumber evidence="7">6.1.1.23</ecNumber>
    </recommendedName>
    <alternativeName>
        <fullName evidence="7">Aspartyl-tRNA synthetase</fullName>
        <shortName evidence="7">AspRS</shortName>
    </alternativeName>
    <alternativeName>
        <fullName evidence="7">Non-discriminating aspartyl-tRNA synthetase</fullName>
        <shortName evidence="7">ND-AspRS</shortName>
    </alternativeName>
</protein>
<keyword evidence="7" id="KW-0963">Cytoplasm</keyword>
<dbReference type="SUPFAM" id="SSF55261">
    <property type="entry name" value="GAD domain-like"/>
    <property type="match status" value="1"/>
</dbReference>
<dbReference type="HAMAP" id="MF_00044">
    <property type="entry name" value="Asp_tRNA_synth_type1"/>
    <property type="match status" value="1"/>
</dbReference>
<feature type="binding site" evidence="7">
    <location>
        <begin position="540"/>
        <end position="543"/>
    </location>
    <ligand>
        <name>ATP</name>
        <dbReference type="ChEBI" id="CHEBI:30616"/>
    </ligand>
</feature>
<dbReference type="GO" id="GO:0005524">
    <property type="term" value="F:ATP binding"/>
    <property type="evidence" value="ECO:0007669"/>
    <property type="project" value="UniProtKB-UniRule"/>
</dbReference>
<evidence type="ECO:0000256" key="7">
    <source>
        <dbReference type="HAMAP-Rule" id="MF_00044"/>
    </source>
</evidence>
<feature type="binding site" evidence="7">
    <location>
        <position position="178"/>
    </location>
    <ligand>
        <name>L-aspartate</name>
        <dbReference type="ChEBI" id="CHEBI:29991"/>
    </ligand>
</feature>
<dbReference type="PANTHER" id="PTHR22594">
    <property type="entry name" value="ASPARTYL/LYSYL-TRNA SYNTHETASE"/>
    <property type="match status" value="1"/>
</dbReference>
<evidence type="ECO:0000259" key="8">
    <source>
        <dbReference type="PROSITE" id="PS50862"/>
    </source>
</evidence>
<evidence type="ECO:0000256" key="4">
    <source>
        <dbReference type="ARBA" id="ARBA00022840"/>
    </source>
</evidence>